<feature type="compositionally biased region" description="Polar residues" evidence="1">
    <location>
        <begin position="89"/>
        <end position="98"/>
    </location>
</feature>
<feature type="compositionally biased region" description="Low complexity" evidence="1">
    <location>
        <begin position="65"/>
        <end position="78"/>
    </location>
</feature>
<dbReference type="AlphaFoldDB" id="A0A2N9J757"/>
<evidence type="ECO:0000256" key="1">
    <source>
        <dbReference type="SAM" id="MobiDB-lite"/>
    </source>
</evidence>
<protein>
    <submittedName>
        <fullName evidence="2">Uncharacterized protein</fullName>
    </submittedName>
</protein>
<feature type="region of interest" description="Disordered" evidence="1">
    <location>
        <begin position="1"/>
        <end position="110"/>
    </location>
</feature>
<feature type="compositionally biased region" description="Low complexity" evidence="1">
    <location>
        <begin position="17"/>
        <end position="31"/>
    </location>
</feature>
<accession>A0A2N9J757</accession>
<evidence type="ECO:0000313" key="2">
    <source>
        <dbReference type="EMBL" id="SPD32445.1"/>
    </source>
</evidence>
<dbReference type="EMBL" id="OIVN01006404">
    <property type="protein sequence ID" value="SPD32445.1"/>
    <property type="molecule type" value="Genomic_DNA"/>
</dbReference>
<reference evidence="2" key="1">
    <citation type="submission" date="2018-02" db="EMBL/GenBank/DDBJ databases">
        <authorList>
            <person name="Cohen D.B."/>
            <person name="Kent A.D."/>
        </authorList>
    </citation>
    <scope>NUCLEOTIDE SEQUENCE</scope>
</reference>
<organism evidence="2">
    <name type="scientific">Fagus sylvatica</name>
    <name type="common">Beechnut</name>
    <dbReference type="NCBI Taxonomy" id="28930"/>
    <lineage>
        <taxon>Eukaryota</taxon>
        <taxon>Viridiplantae</taxon>
        <taxon>Streptophyta</taxon>
        <taxon>Embryophyta</taxon>
        <taxon>Tracheophyta</taxon>
        <taxon>Spermatophyta</taxon>
        <taxon>Magnoliopsida</taxon>
        <taxon>eudicotyledons</taxon>
        <taxon>Gunneridae</taxon>
        <taxon>Pentapetalae</taxon>
        <taxon>rosids</taxon>
        <taxon>fabids</taxon>
        <taxon>Fagales</taxon>
        <taxon>Fagaceae</taxon>
        <taxon>Fagus</taxon>
    </lineage>
</organism>
<dbReference type="PANTHER" id="PTHR35740:SF1">
    <property type="entry name" value="OS12G0111700 PROTEIN"/>
    <property type="match status" value="1"/>
</dbReference>
<feature type="compositionally biased region" description="Low complexity" evidence="1">
    <location>
        <begin position="39"/>
        <end position="57"/>
    </location>
</feature>
<sequence length="206" mass="22911">MEAAKRRVRDRNRKPLSDSTNLTTTRSNLSSAFKKLLPTTTSTTTTTTNSDSINNPSSAPPPPTLTSTPSRRLKSSSSQGIGGDFEVSESGSVYSRRNTANKRKGKEKETAALSSCPPVVKNKSVRMSFNAAMYFNCLQIRNKINKDEEKGLSKACTAPPKKRQRCVNASDFALPDDFIKQQREYFAEIDAFKMEEEEVESLEQLE</sequence>
<gene>
    <name evidence="2" type="ORF">FSB_LOCUS60327</name>
</gene>
<dbReference type="PANTHER" id="PTHR35740">
    <property type="entry name" value="OS12G0111700 PROTEIN"/>
    <property type="match status" value="1"/>
</dbReference>
<name>A0A2N9J757_FAGSY</name>
<feature type="compositionally biased region" description="Basic residues" evidence="1">
    <location>
        <begin position="1"/>
        <end position="14"/>
    </location>
</feature>
<proteinExistence type="predicted"/>